<keyword evidence="3" id="KW-1185">Reference proteome</keyword>
<reference evidence="2" key="1">
    <citation type="submission" date="2021-01" db="EMBL/GenBank/DDBJ databases">
        <title>Genome public.</title>
        <authorList>
            <person name="Liu C."/>
            <person name="Sun Q."/>
        </authorList>
    </citation>
    <scope>NUCLEOTIDE SEQUENCE</scope>
    <source>
        <strain evidence="2">YIM B02565</strain>
    </source>
</reference>
<sequence>MEIREYLKSMVKDFITACGFLMVLMAIYLGLYSITEINVSFLFQIIIIALSFTFYKFAFINKFELKEKANIINFSICTTLADIMIIVWLWLFSPRNIIDNENIVVYIIIIFVVKAVVFAMMYINGREEAKELNEKLNEYKKSAAK</sequence>
<dbReference type="Proteomes" id="UP000623681">
    <property type="component" value="Unassembled WGS sequence"/>
</dbReference>
<name>A0A937K2J2_9CLOT</name>
<evidence type="ECO:0000256" key="1">
    <source>
        <dbReference type="SAM" id="Phobius"/>
    </source>
</evidence>
<feature type="transmembrane region" description="Helical" evidence="1">
    <location>
        <begin position="103"/>
        <end position="123"/>
    </location>
</feature>
<feature type="transmembrane region" description="Helical" evidence="1">
    <location>
        <begin position="71"/>
        <end position="91"/>
    </location>
</feature>
<accession>A0A937K2J2</accession>
<comment type="caution">
    <text evidence="2">The sequence shown here is derived from an EMBL/GenBank/DDBJ whole genome shotgun (WGS) entry which is preliminary data.</text>
</comment>
<dbReference type="RefSeq" id="WP_202766086.1">
    <property type="nucleotide sequence ID" value="NZ_JAESWA010000015.1"/>
</dbReference>
<organism evidence="2 3">
    <name type="scientific">Clostridium paridis</name>
    <dbReference type="NCBI Taxonomy" id="2803863"/>
    <lineage>
        <taxon>Bacteria</taxon>
        <taxon>Bacillati</taxon>
        <taxon>Bacillota</taxon>
        <taxon>Clostridia</taxon>
        <taxon>Eubacteriales</taxon>
        <taxon>Clostridiaceae</taxon>
        <taxon>Clostridium</taxon>
    </lineage>
</organism>
<gene>
    <name evidence="2" type="ORF">JK634_02710</name>
</gene>
<evidence type="ECO:0000313" key="2">
    <source>
        <dbReference type="EMBL" id="MBL4930702.1"/>
    </source>
</evidence>
<dbReference type="AlphaFoldDB" id="A0A937K2J2"/>
<dbReference type="EMBL" id="JAESWA010000015">
    <property type="protein sequence ID" value="MBL4930702.1"/>
    <property type="molecule type" value="Genomic_DNA"/>
</dbReference>
<keyword evidence="1" id="KW-0472">Membrane</keyword>
<proteinExistence type="predicted"/>
<feature type="transmembrane region" description="Helical" evidence="1">
    <location>
        <begin position="41"/>
        <end position="59"/>
    </location>
</feature>
<keyword evidence="1" id="KW-1133">Transmembrane helix</keyword>
<keyword evidence="1" id="KW-0812">Transmembrane</keyword>
<protein>
    <submittedName>
        <fullName evidence="2">DUF3021 family protein</fullName>
    </submittedName>
</protein>
<feature type="transmembrane region" description="Helical" evidence="1">
    <location>
        <begin position="14"/>
        <end position="35"/>
    </location>
</feature>
<evidence type="ECO:0000313" key="3">
    <source>
        <dbReference type="Proteomes" id="UP000623681"/>
    </source>
</evidence>